<dbReference type="SMART" id="SM00066">
    <property type="entry name" value="GAL4"/>
    <property type="match status" value="1"/>
</dbReference>
<dbReference type="PROSITE" id="PS50048">
    <property type="entry name" value="ZN2_CY6_FUNGAL_2"/>
    <property type="match status" value="1"/>
</dbReference>
<reference evidence="10" key="1">
    <citation type="submission" date="2020-05" db="EMBL/GenBank/DDBJ databases">
        <title>Mycena genomes resolve the evolution of fungal bioluminescence.</title>
        <authorList>
            <person name="Tsai I.J."/>
        </authorList>
    </citation>
    <scope>NUCLEOTIDE SEQUENCE</scope>
    <source>
        <strain evidence="10">110903Hualien_Pintung</strain>
    </source>
</reference>
<feature type="region of interest" description="Disordered" evidence="8">
    <location>
        <begin position="158"/>
        <end position="190"/>
    </location>
</feature>
<gene>
    <name evidence="10" type="ORF">HMN09_00542000</name>
</gene>
<comment type="subcellular location">
    <subcellularLocation>
        <location evidence="1">Nucleus</location>
    </subcellularLocation>
</comment>
<name>A0A8H6TAC4_MYCCL</name>
<feature type="region of interest" description="Disordered" evidence="8">
    <location>
        <begin position="661"/>
        <end position="691"/>
    </location>
</feature>
<feature type="region of interest" description="Disordered" evidence="8">
    <location>
        <begin position="219"/>
        <end position="238"/>
    </location>
</feature>
<dbReference type="GO" id="GO:0006351">
    <property type="term" value="P:DNA-templated transcription"/>
    <property type="evidence" value="ECO:0007669"/>
    <property type="project" value="InterPro"/>
</dbReference>
<evidence type="ECO:0000259" key="9">
    <source>
        <dbReference type="PROSITE" id="PS50048"/>
    </source>
</evidence>
<evidence type="ECO:0000256" key="5">
    <source>
        <dbReference type="ARBA" id="ARBA00023125"/>
    </source>
</evidence>
<feature type="compositionally biased region" description="Polar residues" evidence="8">
    <location>
        <begin position="225"/>
        <end position="238"/>
    </location>
</feature>
<keyword evidence="11" id="KW-1185">Reference proteome</keyword>
<dbReference type="AlphaFoldDB" id="A0A8H6TAC4"/>
<dbReference type="Pfam" id="PF00172">
    <property type="entry name" value="Zn_clus"/>
    <property type="match status" value="1"/>
</dbReference>
<feature type="domain" description="Zn(2)-C6 fungal-type" evidence="9">
    <location>
        <begin position="17"/>
        <end position="46"/>
    </location>
</feature>
<evidence type="ECO:0000313" key="11">
    <source>
        <dbReference type="Proteomes" id="UP000613580"/>
    </source>
</evidence>
<dbReference type="GO" id="GO:0008270">
    <property type="term" value="F:zinc ion binding"/>
    <property type="evidence" value="ECO:0007669"/>
    <property type="project" value="InterPro"/>
</dbReference>
<dbReference type="Proteomes" id="UP000613580">
    <property type="component" value="Unassembled WGS sequence"/>
</dbReference>
<keyword evidence="7" id="KW-0539">Nucleus</keyword>
<evidence type="ECO:0000313" key="10">
    <source>
        <dbReference type="EMBL" id="KAF7313845.1"/>
    </source>
</evidence>
<sequence>MSANTPSNKSTKKVSRACNTCRLKRKRCDGLAPCEFCKSAQVECSYSREPRRRGPPSGYLRYTETRVSILETLLGLYLQTAGPHAVEALVDAARKLASEVTTRTQDVWDAYKQTWSDTDAARTTNELVAAFAPFTPAPDQMVGAKPLLPLPLLSGKTSSSPLLLPPNPSQPPQPKHLRSPSPFPTSGVSAYTNESFERHQPTHTGPSQIREQFQEPSLMDLDTPVSPTDSAQLGPTSSLGAYWRTAAPQSPSPLDRTSPPTEARPPPHVRTALMATYRDSVHPSLPIISPRQIADKGSALDGTPMLLFAFCAYTARLVSPAASRIEVDSDSWYESAFALLHVALRRPAVDVDVVQTIVLLALCDLGRGRDVLAWRSVGVAIRAGVELGLDGVRPNFGKSRSGTSNRGPSSTAIDPEDSSWTKGLWGVVSLLDLLLSMQLGRSPGTSDALRHASAKSNTPKHPPSPPLSSMEIASTFADNDEGPSLFAHTRDLLRIVARIYFYVGLGYADPPAPNQDAIDICRAELVAWHDGLPSAFRLTLGGERVPKAVLEAHMLYQIALGLLARAASEDADRDLDIESASTFNLLLDKYRSSLADAGPHVVWLVFAAALMSIRRSDGMPGNARARQTQLYLLNCRDALGALGDHWLLALRCTDTLEQLMDGAGDQSKGAGKRKRKEEEESSGHVVAGERRGVRVGQPELNGLAMGFVSDVPELNDTTRRAGVWDGMWDERLWGRSG</sequence>
<evidence type="ECO:0000256" key="4">
    <source>
        <dbReference type="ARBA" id="ARBA00023015"/>
    </source>
</evidence>
<evidence type="ECO:0000256" key="6">
    <source>
        <dbReference type="ARBA" id="ARBA00023163"/>
    </source>
</evidence>
<dbReference type="Pfam" id="PF04082">
    <property type="entry name" value="Fungal_trans"/>
    <property type="match status" value="1"/>
</dbReference>
<keyword evidence="5" id="KW-0238">DNA-binding</keyword>
<dbReference type="OrthoDB" id="2123952at2759"/>
<evidence type="ECO:0000256" key="1">
    <source>
        <dbReference type="ARBA" id="ARBA00004123"/>
    </source>
</evidence>
<feature type="compositionally biased region" description="Polar residues" evidence="8">
    <location>
        <begin position="398"/>
        <end position="412"/>
    </location>
</feature>
<keyword evidence="6" id="KW-0804">Transcription</keyword>
<dbReference type="GO" id="GO:0003677">
    <property type="term" value="F:DNA binding"/>
    <property type="evidence" value="ECO:0007669"/>
    <property type="project" value="UniProtKB-KW"/>
</dbReference>
<feature type="region of interest" description="Disordered" evidence="8">
    <location>
        <begin position="396"/>
        <end position="417"/>
    </location>
</feature>
<dbReference type="CDD" id="cd00067">
    <property type="entry name" value="GAL4"/>
    <property type="match status" value="1"/>
</dbReference>
<dbReference type="SUPFAM" id="SSF57701">
    <property type="entry name" value="Zn2/Cys6 DNA-binding domain"/>
    <property type="match status" value="1"/>
</dbReference>
<dbReference type="PANTHER" id="PTHR31313">
    <property type="entry name" value="TY1 ENHANCER ACTIVATOR"/>
    <property type="match status" value="1"/>
</dbReference>
<feature type="compositionally biased region" description="Basic and acidic residues" evidence="8">
    <location>
        <begin position="676"/>
        <end position="691"/>
    </location>
</feature>
<dbReference type="InterPro" id="IPR001138">
    <property type="entry name" value="Zn2Cys6_DnaBD"/>
</dbReference>
<feature type="compositionally biased region" description="Pro residues" evidence="8">
    <location>
        <begin position="163"/>
        <end position="174"/>
    </location>
</feature>
<dbReference type="InterPro" id="IPR051615">
    <property type="entry name" value="Transcr_Regulatory_Elem"/>
</dbReference>
<keyword evidence="4" id="KW-0805">Transcription regulation</keyword>
<accession>A0A8H6TAC4</accession>
<organism evidence="10 11">
    <name type="scientific">Mycena chlorophos</name>
    <name type="common">Agaric fungus</name>
    <name type="synonym">Agaricus chlorophos</name>
    <dbReference type="NCBI Taxonomy" id="658473"/>
    <lineage>
        <taxon>Eukaryota</taxon>
        <taxon>Fungi</taxon>
        <taxon>Dikarya</taxon>
        <taxon>Basidiomycota</taxon>
        <taxon>Agaricomycotina</taxon>
        <taxon>Agaricomycetes</taxon>
        <taxon>Agaricomycetidae</taxon>
        <taxon>Agaricales</taxon>
        <taxon>Marasmiineae</taxon>
        <taxon>Mycenaceae</taxon>
        <taxon>Mycena</taxon>
    </lineage>
</organism>
<dbReference type="PANTHER" id="PTHR31313:SF81">
    <property type="entry name" value="TY1 ENHANCER ACTIVATOR"/>
    <property type="match status" value="1"/>
</dbReference>
<dbReference type="GO" id="GO:0000981">
    <property type="term" value="F:DNA-binding transcription factor activity, RNA polymerase II-specific"/>
    <property type="evidence" value="ECO:0007669"/>
    <property type="project" value="InterPro"/>
</dbReference>
<dbReference type="GO" id="GO:0005634">
    <property type="term" value="C:nucleus"/>
    <property type="evidence" value="ECO:0007669"/>
    <property type="project" value="UniProtKB-SubCell"/>
</dbReference>
<feature type="region of interest" description="Disordered" evidence="8">
    <location>
        <begin position="243"/>
        <end position="267"/>
    </location>
</feature>
<evidence type="ECO:0000256" key="2">
    <source>
        <dbReference type="ARBA" id="ARBA00022723"/>
    </source>
</evidence>
<dbReference type="InterPro" id="IPR036864">
    <property type="entry name" value="Zn2-C6_fun-type_DNA-bd_sf"/>
</dbReference>
<keyword evidence="2" id="KW-0479">Metal-binding</keyword>
<dbReference type="PROSITE" id="PS00463">
    <property type="entry name" value="ZN2_CY6_FUNGAL_1"/>
    <property type="match status" value="1"/>
</dbReference>
<keyword evidence="3" id="KW-0862">Zinc</keyword>
<proteinExistence type="predicted"/>
<dbReference type="EMBL" id="JACAZE010000006">
    <property type="protein sequence ID" value="KAF7313845.1"/>
    <property type="molecule type" value="Genomic_DNA"/>
</dbReference>
<evidence type="ECO:0000256" key="7">
    <source>
        <dbReference type="ARBA" id="ARBA00023242"/>
    </source>
</evidence>
<dbReference type="CDD" id="cd12148">
    <property type="entry name" value="fungal_TF_MHR"/>
    <property type="match status" value="1"/>
</dbReference>
<dbReference type="InterPro" id="IPR007219">
    <property type="entry name" value="XnlR_reg_dom"/>
</dbReference>
<evidence type="ECO:0000256" key="3">
    <source>
        <dbReference type="ARBA" id="ARBA00022833"/>
    </source>
</evidence>
<feature type="region of interest" description="Disordered" evidence="8">
    <location>
        <begin position="445"/>
        <end position="471"/>
    </location>
</feature>
<evidence type="ECO:0000256" key="8">
    <source>
        <dbReference type="SAM" id="MobiDB-lite"/>
    </source>
</evidence>
<protein>
    <submittedName>
        <fullName evidence="10">Nitrogen assimilation transcriptional factor nira</fullName>
    </submittedName>
</protein>
<dbReference type="SMART" id="SM00906">
    <property type="entry name" value="Fungal_trans"/>
    <property type="match status" value="1"/>
</dbReference>
<dbReference type="Gene3D" id="4.10.240.10">
    <property type="entry name" value="Zn(2)-C6 fungal-type DNA-binding domain"/>
    <property type="match status" value="1"/>
</dbReference>
<comment type="caution">
    <text evidence="10">The sequence shown here is derived from an EMBL/GenBank/DDBJ whole genome shotgun (WGS) entry which is preliminary data.</text>
</comment>